<sequence length="510" mass="58372">MAVAVTVASGNAGGRASESSRPPMTASRQRIRNVVLNLENCILSHERLLNTPSLQDGLDAELEIDLRFVGCEMIQSAGILLRLPQVAMATGQVLYQRFYYSKSFVAHNFEIVAMACVVLASKIEEAPRRVRDVLNAFHHLEQLRRKQTPEPLLLDHTYMTLKNQVIKAERRVLKELGFCVHVKHPHKMIVTLLEVVLRQESNERLLQLACGMTFILFSAEDERRGRVDLTSEARGWERNYMNDSLRSDIFVRHTPETIACACIHLAARLIRTPLPNSPQWYRPFGVTDSDIEDASIRILSLYARPKVDVDHLGEVIKELRAKQQEEKKASTSYATRLKLIVGTKVIVRGRGDSEAVENSNSNSNVQGPSLKAQWLQGRAGEIVPVSNGTKRDYHISVGRDDHKDETRNHNKVELNLQRTQRDAASRGGFPESHEREREKRRSDERHTAIDKDNNNDDDRRSGSAKKSHKRRSRERSRSRTISPDRRRRNRGRVARSRSRSRDNGRRRDRR</sequence>
<dbReference type="InterPro" id="IPR036915">
    <property type="entry name" value="Cyclin-like_sf"/>
</dbReference>
<reference evidence="5 6" key="1">
    <citation type="journal article" date="2017" name="Gigascience">
        <title>Draft genome of the honey bee ectoparasitic mite, Tropilaelaps mercedesae, is shaped by the parasitic life history.</title>
        <authorList>
            <person name="Dong X."/>
            <person name="Armstrong S.D."/>
            <person name="Xia D."/>
            <person name="Makepeace B.L."/>
            <person name="Darby A.C."/>
            <person name="Kadowaki T."/>
        </authorList>
    </citation>
    <scope>NUCLEOTIDE SEQUENCE [LARGE SCALE GENOMIC DNA]</scope>
    <source>
        <strain evidence="5">Wuxi-XJTLU</strain>
    </source>
</reference>
<feature type="compositionally biased region" description="Basic residues" evidence="3">
    <location>
        <begin position="485"/>
        <end position="498"/>
    </location>
</feature>
<evidence type="ECO:0000256" key="1">
    <source>
        <dbReference type="ARBA" id="ARBA00023127"/>
    </source>
</evidence>
<dbReference type="FunCoup" id="A0A1V9X449">
    <property type="interactions" value="1217"/>
</dbReference>
<accession>A0A1V9X449</accession>
<dbReference type="STRING" id="418985.A0A1V9X449"/>
<dbReference type="EMBL" id="MNPL01025676">
    <property type="protein sequence ID" value="OQR68178.1"/>
    <property type="molecule type" value="Genomic_DNA"/>
</dbReference>
<dbReference type="PIRSF" id="PIRSF036580">
    <property type="entry name" value="Cyclin_L"/>
    <property type="match status" value="1"/>
</dbReference>
<feature type="region of interest" description="Disordered" evidence="3">
    <location>
        <begin position="1"/>
        <end position="27"/>
    </location>
</feature>
<dbReference type="InParanoid" id="A0A1V9X449"/>
<dbReference type="GO" id="GO:0006357">
    <property type="term" value="P:regulation of transcription by RNA polymerase II"/>
    <property type="evidence" value="ECO:0007669"/>
    <property type="project" value="InterPro"/>
</dbReference>
<dbReference type="Gene3D" id="1.10.472.10">
    <property type="entry name" value="Cyclin-like"/>
    <property type="match status" value="2"/>
</dbReference>
<gene>
    <name evidence="5" type="ORF">BIW11_13075</name>
</gene>
<feature type="domain" description="Cyclin-like" evidence="4">
    <location>
        <begin position="203"/>
        <end position="300"/>
    </location>
</feature>
<feature type="region of interest" description="Disordered" evidence="3">
    <location>
        <begin position="381"/>
        <end position="510"/>
    </location>
</feature>
<dbReference type="InterPro" id="IPR013763">
    <property type="entry name" value="Cyclin-like_dom"/>
</dbReference>
<dbReference type="Proteomes" id="UP000192247">
    <property type="component" value="Unassembled WGS sequence"/>
</dbReference>
<dbReference type="InterPro" id="IPR006671">
    <property type="entry name" value="Cyclin_N"/>
</dbReference>
<keyword evidence="1 2" id="KW-0195">Cyclin</keyword>
<feature type="compositionally biased region" description="Basic and acidic residues" evidence="3">
    <location>
        <begin position="389"/>
        <end position="412"/>
    </location>
</feature>
<protein>
    <submittedName>
        <fullName evidence="5">Cyclin-L2-like</fullName>
    </submittedName>
</protein>
<organism evidence="5 6">
    <name type="scientific">Tropilaelaps mercedesae</name>
    <dbReference type="NCBI Taxonomy" id="418985"/>
    <lineage>
        <taxon>Eukaryota</taxon>
        <taxon>Metazoa</taxon>
        <taxon>Ecdysozoa</taxon>
        <taxon>Arthropoda</taxon>
        <taxon>Chelicerata</taxon>
        <taxon>Arachnida</taxon>
        <taxon>Acari</taxon>
        <taxon>Parasitiformes</taxon>
        <taxon>Mesostigmata</taxon>
        <taxon>Gamasina</taxon>
        <taxon>Dermanyssoidea</taxon>
        <taxon>Laelapidae</taxon>
        <taxon>Tropilaelaps</taxon>
    </lineage>
</organism>
<feature type="compositionally biased region" description="Basic residues" evidence="3">
    <location>
        <begin position="462"/>
        <end position="478"/>
    </location>
</feature>
<dbReference type="AlphaFoldDB" id="A0A1V9X449"/>
<dbReference type="SUPFAM" id="SSF47954">
    <property type="entry name" value="Cyclin-like"/>
    <property type="match status" value="2"/>
</dbReference>
<evidence type="ECO:0000313" key="5">
    <source>
        <dbReference type="EMBL" id="OQR68178.1"/>
    </source>
</evidence>
<feature type="compositionally biased region" description="Basic and acidic residues" evidence="3">
    <location>
        <begin position="499"/>
        <end position="510"/>
    </location>
</feature>
<feature type="compositionally biased region" description="Polar residues" evidence="3">
    <location>
        <begin position="17"/>
        <end position="27"/>
    </location>
</feature>
<dbReference type="OrthoDB" id="10264655at2759"/>
<feature type="compositionally biased region" description="Basic and acidic residues" evidence="3">
    <location>
        <begin position="431"/>
        <end position="461"/>
    </location>
</feature>
<feature type="domain" description="Cyclin-like" evidence="4">
    <location>
        <begin position="72"/>
        <end position="174"/>
    </location>
</feature>
<comment type="similarity">
    <text evidence="2">Belongs to the cyclin family.</text>
</comment>
<dbReference type="CDD" id="cd20533">
    <property type="entry name" value="CYCLIN_CCNL_rpt2"/>
    <property type="match status" value="1"/>
</dbReference>
<dbReference type="PANTHER" id="PTHR10026">
    <property type="entry name" value="CYCLIN"/>
    <property type="match status" value="1"/>
</dbReference>
<proteinExistence type="inferred from homology"/>
<keyword evidence="6" id="KW-1185">Reference proteome</keyword>
<comment type="caution">
    <text evidence="5">The sequence shown here is derived from an EMBL/GenBank/DDBJ whole genome shotgun (WGS) entry which is preliminary data.</text>
</comment>
<evidence type="ECO:0000256" key="2">
    <source>
        <dbReference type="RuleBase" id="RU000383"/>
    </source>
</evidence>
<dbReference type="SMART" id="SM00385">
    <property type="entry name" value="CYCLIN"/>
    <property type="match status" value="2"/>
</dbReference>
<evidence type="ECO:0000259" key="4">
    <source>
        <dbReference type="SMART" id="SM00385"/>
    </source>
</evidence>
<feature type="region of interest" description="Disordered" evidence="3">
    <location>
        <begin position="352"/>
        <end position="371"/>
    </location>
</feature>
<dbReference type="Pfam" id="PF00134">
    <property type="entry name" value="Cyclin_N"/>
    <property type="match status" value="1"/>
</dbReference>
<dbReference type="InterPro" id="IPR043198">
    <property type="entry name" value="Cyclin/Ssn8"/>
</dbReference>
<name>A0A1V9X449_9ACAR</name>
<dbReference type="FunFam" id="1.10.472.10:FF:000016">
    <property type="entry name" value="cyclin-L1 isoform X1"/>
    <property type="match status" value="1"/>
</dbReference>
<evidence type="ECO:0000313" key="6">
    <source>
        <dbReference type="Proteomes" id="UP000192247"/>
    </source>
</evidence>
<dbReference type="GO" id="GO:0016538">
    <property type="term" value="F:cyclin-dependent protein serine/threonine kinase regulator activity"/>
    <property type="evidence" value="ECO:0007669"/>
    <property type="project" value="InterPro"/>
</dbReference>
<evidence type="ECO:0000256" key="3">
    <source>
        <dbReference type="SAM" id="MobiDB-lite"/>
    </source>
</evidence>